<reference evidence="2 3" key="1">
    <citation type="submission" date="2018-11" db="EMBL/GenBank/DDBJ databases">
        <title>Genomic Encyclopedia of Type Strains, Phase IV (KMG-IV): sequencing the most valuable type-strain genomes for metagenomic binning, comparative biology and taxonomic classification.</title>
        <authorList>
            <person name="Goeker M."/>
        </authorList>
    </citation>
    <scope>NUCLEOTIDE SEQUENCE [LARGE SCALE GENOMIC DNA]</scope>
    <source>
        <strain evidence="2 3">DSM 22027</strain>
    </source>
</reference>
<feature type="region of interest" description="Disordered" evidence="1">
    <location>
        <begin position="228"/>
        <end position="266"/>
    </location>
</feature>
<keyword evidence="2" id="KW-0808">Transferase</keyword>
<keyword evidence="3" id="KW-1185">Reference proteome</keyword>
<comment type="caution">
    <text evidence="2">The sequence shown here is derived from an EMBL/GenBank/DDBJ whole genome shotgun (WGS) entry which is preliminary data.</text>
</comment>
<organism evidence="2 3">
    <name type="scientific">Desulfosoma caldarium</name>
    <dbReference type="NCBI Taxonomy" id="610254"/>
    <lineage>
        <taxon>Bacteria</taxon>
        <taxon>Pseudomonadati</taxon>
        <taxon>Thermodesulfobacteriota</taxon>
        <taxon>Syntrophobacteria</taxon>
        <taxon>Syntrophobacterales</taxon>
        <taxon>Syntrophobacteraceae</taxon>
        <taxon>Desulfosoma</taxon>
    </lineage>
</organism>
<dbReference type="InterPro" id="IPR042081">
    <property type="entry name" value="RNA_2'-PTrans_C"/>
</dbReference>
<dbReference type="EMBL" id="RJVA01000016">
    <property type="protein sequence ID" value="ROQ89786.1"/>
    <property type="molecule type" value="Genomic_DNA"/>
</dbReference>
<protein>
    <submittedName>
        <fullName evidence="2">Putative RNA 2'-phosphotransferase</fullName>
    </submittedName>
</protein>
<accession>A0A3N1URT5</accession>
<dbReference type="AlphaFoldDB" id="A0A3N1URT5"/>
<name>A0A3N1URT5_9BACT</name>
<gene>
    <name evidence="2" type="ORF">EDC27_2898</name>
</gene>
<dbReference type="GO" id="GO:0016740">
    <property type="term" value="F:transferase activity"/>
    <property type="evidence" value="ECO:0007669"/>
    <property type="project" value="UniProtKB-KW"/>
</dbReference>
<proteinExistence type="predicted"/>
<dbReference type="RefSeq" id="WP_123291350.1">
    <property type="nucleotide sequence ID" value="NZ_RJVA01000016.1"/>
</dbReference>
<dbReference type="Gene3D" id="3.20.170.30">
    <property type="match status" value="1"/>
</dbReference>
<evidence type="ECO:0000256" key="1">
    <source>
        <dbReference type="SAM" id="MobiDB-lite"/>
    </source>
</evidence>
<dbReference type="SUPFAM" id="SSF56399">
    <property type="entry name" value="ADP-ribosylation"/>
    <property type="match status" value="1"/>
</dbReference>
<sequence length="266" mass="30214">MSRRVPLKTLAKILTTMACASPHEYGLFWDDDGTMPWKEFYWALLEDPRLRFVRESTLKELTLLGYTLPFVLDGSRLRRIADASPARPYPCVDPPDRLYTGIRPRHLAAVRAEGLRALHRSYVPLWANQGTAERMARRRVARPLVLEIRAREAHEAGGVFYQAGEDFFLARAVDAAHVVFPMIALEETKGKEPEAQPPRRPAPFASKQEVRADFGSFRLEAHHLQGLFSDRGLQGPRTKASSGKKGSKKDGSWKKAARKERRKREV</sequence>
<dbReference type="OrthoDB" id="5516784at2"/>
<evidence type="ECO:0000313" key="3">
    <source>
        <dbReference type="Proteomes" id="UP000276223"/>
    </source>
</evidence>
<evidence type="ECO:0000313" key="2">
    <source>
        <dbReference type="EMBL" id="ROQ89786.1"/>
    </source>
</evidence>
<feature type="compositionally biased region" description="Basic residues" evidence="1">
    <location>
        <begin position="255"/>
        <end position="266"/>
    </location>
</feature>
<dbReference type="Proteomes" id="UP000276223">
    <property type="component" value="Unassembled WGS sequence"/>
</dbReference>